<dbReference type="InterPro" id="IPR000547">
    <property type="entry name" value="Clathrin_H-chain/VPS_repeat"/>
</dbReference>
<feature type="compositionally biased region" description="Polar residues" evidence="5">
    <location>
        <begin position="442"/>
        <end position="467"/>
    </location>
</feature>
<dbReference type="InterPro" id="IPR019453">
    <property type="entry name" value="VPS39/TGFA1_Znf"/>
</dbReference>
<dbReference type="InterPro" id="IPR032914">
    <property type="entry name" value="Vam6/VPS39/TRAP1"/>
</dbReference>
<evidence type="ECO:0000256" key="4">
    <source>
        <dbReference type="PROSITE-ProRule" id="PRU01006"/>
    </source>
</evidence>
<evidence type="ECO:0000313" key="7">
    <source>
        <dbReference type="EMBL" id="KAJ1921015.1"/>
    </source>
</evidence>
<dbReference type="PANTHER" id="PTHR12894">
    <property type="entry name" value="CNH DOMAIN CONTAINING"/>
    <property type="match status" value="1"/>
</dbReference>
<dbReference type="GO" id="GO:0034058">
    <property type="term" value="P:endosomal vesicle fusion"/>
    <property type="evidence" value="ECO:0007669"/>
    <property type="project" value="TreeGrafter"/>
</dbReference>
<gene>
    <name evidence="7" type="primary">VAM6</name>
    <name evidence="7" type="ORF">H4219_000873</name>
</gene>
<organism evidence="7 8">
    <name type="scientific">Mycoemilia scoparia</name>
    <dbReference type="NCBI Taxonomy" id="417184"/>
    <lineage>
        <taxon>Eukaryota</taxon>
        <taxon>Fungi</taxon>
        <taxon>Fungi incertae sedis</taxon>
        <taxon>Zoopagomycota</taxon>
        <taxon>Kickxellomycotina</taxon>
        <taxon>Kickxellomycetes</taxon>
        <taxon>Kickxellales</taxon>
        <taxon>Kickxellaceae</taxon>
        <taxon>Mycoemilia</taxon>
    </lineage>
</organism>
<dbReference type="PROSITE" id="PS50236">
    <property type="entry name" value="CHCR"/>
    <property type="match status" value="1"/>
</dbReference>
<evidence type="ECO:0000313" key="8">
    <source>
        <dbReference type="Proteomes" id="UP001150538"/>
    </source>
</evidence>
<dbReference type="GO" id="GO:0000329">
    <property type="term" value="C:fungal-type vacuole membrane"/>
    <property type="evidence" value="ECO:0007669"/>
    <property type="project" value="TreeGrafter"/>
</dbReference>
<evidence type="ECO:0000256" key="3">
    <source>
        <dbReference type="ARBA" id="ARBA00038201"/>
    </source>
</evidence>
<feature type="region of interest" description="Disordered" evidence="5">
    <location>
        <begin position="428"/>
        <end position="472"/>
    </location>
</feature>
<dbReference type="Pfam" id="PF10366">
    <property type="entry name" value="Vps39_1"/>
    <property type="match status" value="1"/>
</dbReference>
<evidence type="ECO:0000256" key="1">
    <source>
        <dbReference type="ARBA" id="ARBA00004184"/>
    </source>
</evidence>
<comment type="subcellular location">
    <subcellularLocation>
        <location evidence="1">Endomembrane system</location>
        <topology evidence="1">Peripheral membrane protein</topology>
    </subcellularLocation>
</comment>
<comment type="similarity">
    <text evidence="3">Belongs to the VAM6/VPS39 family.</text>
</comment>
<dbReference type="PANTHER" id="PTHR12894:SF49">
    <property type="entry name" value="VAM6_VPS39-LIKE PROTEIN"/>
    <property type="match status" value="1"/>
</dbReference>
<evidence type="ECO:0000256" key="5">
    <source>
        <dbReference type="SAM" id="MobiDB-lite"/>
    </source>
</evidence>
<keyword evidence="2" id="KW-0472">Membrane</keyword>
<dbReference type="Pfam" id="PF10367">
    <property type="entry name" value="zf-Vps39_C"/>
    <property type="match status" value="1"/>
</dbReference>
<dbReference type="OrthoDB" id="5325112at2759"/>
<protein>
    <submittedName>
        <fullName evidence="7">Vacuolar morphogenesis protein 6</fullName>
    </submittedName>
</protein>
<proteinExistence type="inferred from homology"/>
<dbReference type="EMBL" id="JANBPU010000007">
    <property type="protein sequence ID" value="KAJ1921015.1"/>
    <property type="molecule type" value="Genomic_DNA"/>
</dbReference>
<dbReference type="InterPro" id="IPR019452">
    <property type="entry name" value="VPS39/TGF_beta_rcpt-assoc_1"/>
</dbReference>
<evidence type="ECO:0000259" key="6">
    <source>
        <dbReference type="PROSITE" id="PS50219"/>
    </source>
</evidence>
<dbReference type="PROSITE" id="PS50219">
    <property type="entry name" value="CNH"/>
    <property type="match status" value="1"/>
</dbReference>
<name>A0A9W8DW12_9FUNG</name>
<dbReference type="GO" id="GO:0006886">
    <property type="term" value="P:intracellular protein transport"/>
    <property type="evidence" value="ECO:0007669"/>
    <property type="project" value="UniProtKB-UniRule"/>
</dbReference>
<keyword evidence="8" id="KW-1185">Reference proteome</keyword>
<sequence length="1039" mass="117294">MHDAFQLVPVLEQLPVQVESIVVTEDGVSVRLIDTKKSFANQAIRQLEVIREAGLLVSLAEDVVTLYSLQTYTQKMLLKSTKGAQMMTVYTGVDHVDGIPVIVSKLAVIVKKKLIVFEWRDAQFTDNKEFPLNEKIRSFQFSTSNMLILSTTKEFMCLQLSRGQWIDLLAADAASLRSMAKPQPQGTQQLPTSQSSGSGGGGGWGSWTMGLIGNAATGSPNIVKMPDEELLLCREDIGVFISSAGKLSKNHDGPIQFSSTPTCITYTPLYVITTQSKNDSDGAKRHNVVVQNIVDHSIVQELDLQQETPLRVTNGGNGKQVWIAGANTIWHLFPVDIHKQVEDVLQICDFEQAHNLVTKAENIFEEDREHLIQKIQWLQARWLFREEAEYEDALGMFSKLNATPTEPIALYPKSISGDLAEEYDNNLDEGAKDDEKDLSVYNDKSGTKTPTRPPSKGTQSEPSNSQKSTKKRRVVWRDGLLSMMRYLTEHRRRIQKAFSNNEQELVYLVRITQNDNEDIQDLPDVPPVPKNPDREMRENNFAPLLQFQLINVPINIVAMAQLVDTTLLKLYIECSPSLIGSLLRVKNHCDIEESEALLLKHKKFKELVDLYHGNELHRKALQLLMEHGQNKESVDLYGTKALVNYLQRLPASLFDLILEYVSWPLSYHQKDADASIFIDGHKESVEMDQDLETHPSTNHIIYKVFADGRPATLNFPREKVVSFLSGFSPYQIVCYLEYAIDEWKDTSPSLHNSMALALLQIVKDAIPKSPNKSIDITDPRRQKLIAFLKSSKYYSAEKILLNLPAENLYEERMHVLARLGQFSKALELAVFHLKKLSVGEEYCKEYVEKCENIYMLFLTVLTGDVPADVPQPRPQSSQASSKKLQKLLDNECKKRLNFSLHLIASYPSHFPLGQTLASLPPNTVLQKDFISYFKTQLRLQSQEQRETAILANLGTVERFQLRCRLKELQEICVVIGDTSVCSHCLKRIGKGVAFAVLPGKSQPIHLSCWQRRKNAEAKAKENKPQISFPNGGGFKQSAN</sequence>
<dbReference type="Pfam" id="PF00780">
    <property type="entry name" value="CNH"/>
    <property type="match status" value="1"/>
</dbReference>
<feature type="compositionally biased region" description="Gly residues" evidence="5">
    <location>
        <begin position="1030"/>
        <end position="1039"/>
    </location>
</feature>
<dbReference type="AlphaFoldDB" id="A0A9W8DW12"/>
<feature type="domain" description="CNH" evidence="6">
    <location>
        <begin position="1"/>
        <end position="317"/>
    </location>
</feature>
<feature type="compositionally biased region" description="Basic and acidic residues" evidence="5">
    <location>
        <begin position="429"/>
        <end position="438"/>
    </location>
</feature>
<feature type="compositionally biased region" description="Low complexity" evidence="5">
    <location>
        <begin position="182"/>
        <end position="196"/>
    </location>
</feature>
<feature type="region of interest" description="Disordered" evidence="5">
    <location>
        <begin position="1016"/>
        <end position="1039"/>
    </location>
</feature>
<dbReference type="InterPro" id="IPR001180">
    <property type="entry name" value="CNH_dom"/>
</dbReference>
<feature type="repeat" description="CHCR" evidence="4">
    <location>
        <begin position="708"/>
        <end position="869"/>
    </location>
</feature>
<dbReference type="GO" id="GO:0012505">
    <property type="term" value="C:endomembrane system"/>
    <property type="evidence" value="ECO:0007669"/>
    <property type="project" value="UniProtKB-SubCell"/>
</dbReference>
<evidence type="ECO:0000256" key="2">
    <source>
        <dbReference type="ARBA" id="ARBA00023136"/>
    </source>
</evidence>
<dbReference type="GO" id="GO:0006914">
    <property type="term" value="P:autophagy"/>
    <property type="evidence" value="ECO:0007669"/>
    <property type="project" value="TreeGrafter"/>
</dbReference>
<accession>A0A9W8DW12</accession>
<feature type="region of interest" description="Disordered" evidence="5">
    <location>
        <begin position="180"/>
        <end position="201"/>
    </location>
</feature>
<comment type="caution">
    <text evidence="7">The sequence shown here is derived from an EMBL/GenBank/DDBJ whole genome shotgun (WGS) entry which is preliminary data.</text>
</comment>
<reference evidence="7" key="1">
    <citation type="submission" date="2022-07" db="EMBL/GenBank/DDBJ databases">
        <title>Phylogenomic reconstructions and comparative analyses of Kickxellomycotina fungi.</title>
        <authorList>
            <person name="Reynolds N.K."/>
            <person name="Stajich J.E."/>
            <person name="Barry K."/>
            <person name="Grigoriev I.V."/>
            <person name="Crous P."/>
            <person name="Smith M.E."/>
        </authorList>
    </citation>
    <scope>NUCLEOTIDE SEQUENCE</scope>
    <source>
        <strain evidence="7">NBRC 100468</strain>
    </source>
</reference>
<dbReference type="Proteomes" id="UP001150538">
    <property type="component" value="Unassembled WGS sequence"/>
</dbReference>